<comment type="caution">
    <text evidence="1">The sequence shown here is derived from an EMBL/GenBank/DDBJ whole genome shotgun (WGS) entry which is preliminary data.</text>
</comment>
<organism evidence="1">
    <name type="scientific">marine sediment metagenome</name>
    <dbReference type="NCBI Taxonomy" id="412755"/>
    <lineage>
        <taxon>unclassified sequences</taxon>
        <taxon>metagenomes</taxon>
        <taxon>ecological metagenomes</taxon>
    </lineage>
</organism>
<feature type="non-terminal residue" evidence="1">
    <location>
        <position position="1"/>
    </location>
</feature>
<name>A0A0F8XXK5_9ZZZZ</name>
<protein>
    <submittedName>
        <fullName evidence="1">Uncharacterized protein</fullName>
    </submittedName>
</protein>
<evidence type="ECO:0000313" key="1">
    <source>
        <dbReference type="EMBL" id="KKK65995.1"/>
    </source>
</evidence>
<reference evidence="1" key="1">
    <citation type="journal article" date="2015" name="Nature">
        <title>Complex archaea that bridge the gap between prokaryotes and eukaryotes.</title>
        <authorList>
            <person name="Spang A."/>
            <person name="Saw J.H."/>
            <person name="Jorgensen S.L."/>
            <person name="Zaremba-Niedzwiedzka K."/>
            <person name="Martijn J."/>
            <person name="Lind A.E."/>
            <person name="van Eijk R."/>
            <person name="Schleper C."/>
            <person name="Guy L."/>
            <person name="Ettema T.J."/>
        </authorList>
    </citation>
    <scope>NUCLEOTIDE SEQUENCE</scope>
</reference>
<gene>
    <name evidence="1" type="ORF">LCGC14_2968550</name>
</gene>
<accession>A0A0F8XXK5</accession>
<proteinExistence type="predicted"/>
<dbReference type="AlphaFoldDB" id="A0A0F8XXK5"/>
<sequence length="155" mass="16940">PYSMHYYEAQDPDFRHLLLGGRDGFIRQFDDLTKNDAVNTAETEAINAYLTIGPVPVGVDRDSRGRLTSLAITTGNDTDGIEWQLYAADAAEDVEDNMASETSDISGTISSAGRVQLRPRVRGIYFGLRLKNSTLSETFSIENIVGEIKPAGTPP</sequence>
<dbReference type="EMBL" id="LAZR01060291">
    <property type="protein sequence ID" value="KKK65995.1"/>
    <property type="molecule type" value="Genomic_DNA"/>
</dbReference>